<reference evidence="2" key="1">
    <citation type="journal article" date="2016" name="Genome Announc.">
        <title>Draft Genome Sequences of Five Rapidly Growing Mycobacterium Species, M. thermoresistibile, M. fortuitum subsp. acetamidolyticum, M. canariasense, M. brisbanense, and M. novocastrense.</title>
        <authorList>
            <person name="Katahira K."/>
            <person name="Ogura Y."/>
            <person name="Gotoh Y."/>
            <person name="Hayashi T."/>
        </authorList>
    </citation>
    <scope>NUCLEOTIDE SEQUENCE [LARGE SCALE GENOMIC DNA]</scope>
    <source>
        <strain evidence="2">JCM15654</strain>
    </source>
</reference>
<dbReference type="AlphaFoldDB" id="A0A100VZR5"/>
<dbReference type="EMBL" id="BCSX01000024">
    <property type="protein sequence ID" value="GAS88896.1"/>
    <property type="molecule type" value="Genomic_DNA"/>
</dbReference>
<dbReference type="OrthoDB" id="1780383at2"/>
<evidence type="ECO:0008006" key="3">
    <source>
        <dbReference type="Google" id="ProtNLM"/>
    </source>
</evidence>
<dbReference type="Pfam" id="PF05133">
    <property type="entry name" value="SPP1_portal"/>
    <property type="match status" value="1"/>
</dbReference>
<sequence length="451" mass="48946">MTTPDLLVELLQKLDSGAHHRHTLNLYYRGQQPLAFLSPESKLALNNRFGRIASNIPRLAVTSLAERLRVSGFVGDDVWDEFLASDLDQLSGVAHREALTLGQAFVIVWADAEGKPRATVESAEQVTVKRDPVSRDVLAAVKRIRTKTTTEAWLYLPEEIQHYRANTPGAAAAGFELVESLPNPLGVVPVVPITNSDRLLDVDGCSEIEDLRPLVDGLCKTLADLAVAQEYTARPRRWATGIELTEVPRLDDNGNVVTDPETGLPVMDTVNPIPEGNRAMVSENDQAKFGQLEGANLAGYEAAVRIWLGQIMAVSALPSHFLGILSDQPTSAEALRASEASLTARAEARQLTFGRAWEQVARLLVSVRDGVVPADVTVGVVWADASTRSVAAEADAAVKLYQANILSRRATLQRLGLSDDQIAAELTAIDQDAQNARDIILGRTMSSLQDR</sequence>
<dbReference type="RefSeq" id="WP_062829370.1">
    <property type="nucleotide sequence ID" value="NZ_BCSX01000024.1"/>
</dbReference>
<evidence type="ECO:0000313" key="2">
    <source>
        <dbReference type="Proteomes" id="UP000069620"/>
    </source>
</evidence>
<gene>
    <name evidence="1" type="ORF">RMCB_2992</name>
</gene>
<comment type="caution">
    <text evidence="1">The sequence shown here is derived from an EMBL/GenBank/DDBJ whole genome shotgun (WGS) entry which is preliminary data.</text>
</comment>
<organism evidence="1 2">
    <name type="scientific">Mycolicibacterium brisbanense</name>
    <dbReference type="NCBI Taxonomy" id="146020"/>
    <lineage>
        <taxon>Bacteria</taxon>
        <taxon>Bacillati</taxon>
        <taxon>Actinomycetota</taxon>
        <taxon>Actinomycetes</taxon>
        <taxon>Mycobacteriales</taxon>
        <taxon>Mycobacteriaceae</taxon>
        <taxon>Mycolicibacterium</taxon>
    </lineage>
</organism>
<dbReference type="Proteomes" id="UP000069620">
    <property type="component" value="Unassembled WGS sequence"/>
</dbReference>
<dbReference type="InterPro" id="IPR021145">
    <property type="entry name" value="Portal_protein_SPP1_Gp6-like"/>
</dbReference>
<keyword evidence="2" id="KW-1185">Reference proteome</keyword>
<accession>A0A100VZR5</accession>
<proteinExistence type="predicted"/>
<dbReference type="STRING" id="146020.RMCB_2992"/>
<name>A0A100VZR5_9MYCO</name>
<protein>
    <recommendedName>
        <fullName evidence="3">Phage portal protein</fullName>
    </recommendedName>
</protein>
<reference evidence="2" key="2">
    <citation type="submission" date="2016-02" db="EMBL/GenBank/DDBJ databases">
        <title>Draft genome sequence of five rapidly growing Mycobacterium species.</title>
        <authorList>
            <person name="Katahira K."/>
            <person name="Gotou Y."/>
            <person name="Iida K."/>
            <person name="Ogura Y."/>
            <person name="Hayashi T."/>
        </authorList>
    </citation>
    <scope>NUCLEOTIDE SEQUENCE [LARGE SCALE GENOMIC DNA]</scope>
    <source>
        <strain evidence="2">JCM15654</strain>
    </source>
</reference>
<evidence type="ECO:0000313" key="1">
    <source>
        <dbReference type="EMBL" id="GAS88896.1"/>
    </source>
</evidence>